<dbReference type="WBParaSite" id="MBELARI_LOCUS20452">
    <property type="protein sequence ID" value="MBELARI_LOCUS20452"/>
    <property type="gene ID" value="MBELARI_LOCUS20452"/>
</dbReference>
<dbReference type="Proteomes" id="UP000887575">
    <property type="component" value="Unassembled WGS sequence"/>
</dbReference>
<dbReference type="PANTHER" id="PTHR12311:SF7">
    <property type="entry name" value="ACTIVATOR OF BASAL TRANSCRIPTION 1"/>
    <property type="match status" value="1"/>
</dbReference>
<feature type="compositionally biased region" description="Acidic residues" evidence="1">
    <location>
        <begin position="31"/>
        <end position="48"/>
    </location>
</feature>
<reference evidence="3" key="1">
    <citation type="submission" date="2024-02" db="UniProtKB">
        <authorList>
            <consortium name="WormBaseParasite"/>
        </authorList>
    </citation>
    <scope>IDENTIFICATION</scope>
</reference>
<dbReference type="AlphaFoldDB" id="A0AAF3F264"/>
<organism evidence="2 3">
    <name type="scientific">Mesorhabditis belari</name>
    <dbReference type="NCBI Taxonomy" id="2138241"/>
    <lineage>
        <taxon>Eukaryota</taxon>
        <taxon>Metazoa</taxon>
        <taxon>Ecdysozoa</taxon>
        <taxon>Nematoda</taxon>
        <taxon>Chromadorea</taxon>
        <taxon>Rhabditida</taxon>
        <taxon>Rhabditina</taxon>
        <taxon>Rhabditomorpha</taxon>
        <taxon>Rhabditoidea</taxon>
        <taxon>Rhabditidae</taxon>
        <taxon>Mesorhabditinae</taxon>
        <taxon>Mesorhabditis</taxon>
    </lineage>
</organism>
<feature type="compositionally biased region" description="Basic and acidic residues" evidence="1">
    <location>
        <begin position="12"/>
        <end position="30"/>
    </location>
</feature>
<keyword evidence="2" id="KW-1185">Reference proteome</keyword>
<evidence type="ECO:0000256" key="1">
    <source>
        <dbReference type="SAM" id="MobiDB-lite"/>
    </source>
</evidence>
<proteinExistence type="predicted"/>
<dbReference type="InterPro" id="IPR039119">
    <property type="entry name" value="ABT1/Esf2"/>
</dbReference>
<feature type="compositionally biased region" description="Basic residues" evidence="1">
    <location>
        <begin position="1"/>
        <end position="11"/>
    </location>
</feature>
<feature type="region of interest" description="Disordered" evidence="1">
    <location>
        <begin position="232"/>
        <end position="259"/>
    </location>
</feature>
<feature type="region of interest" description="Disordered" evidence="1">
    <location>
        <begin position="1"/>
        <end position="48"/>
    </location>
</feature>
<sequence length="267" mass="31372">MVLRKGKKRKNSTSEEVEKIDENVVRKEENDQTNEIEEEMEEKPEDIEEDFVDPERKQHKSGVVYFSAIPTGFNVDKITMEMNRYSKGCVGRVYLVPTKSSEKLKNGSARESDDRKTKKRHLTYKEGWIEFTRKSVAKHLARSLNGMPVQVRTKHPASGLLWLCKYLPGFKWIHLMEQLDYERKVNMQRMKMEIARAKRVAEHFSEQVEKGKNLKKLEEKVLKKGGLWEKHHREIEQRQPIGKPATKKSKKGKPVDEDELMKMIYAE</sequence>
<name>A0AAF3F264_9BILA</name>
<dbReference type="GO" id="GO:0000480">
    <property type="term" value="P:endonucleolytic cleavage in 5'-ETS of tricistronic rRNA transcript (SSU-rRNA, 5.8S rRNA, LSU-rRNA)"/>
    <property type="evidence" value="ECO:0007669"/>
    <property type="project" value="TreeGrafter"/>
</dbReference>
<dbReference type="GO" id="GO:0000447">
    <property type="term" value="P:endonucleolytic cleavage in ITS1 to separate SSU-rRNA from 5.8S rRNA and LSU-rRNA from tricistronic rRNA transcript (SSU-rRNA, 5.8S rRNA, LSU-rRNA)"/>
    <property type="evidence" value="ECO:0007669"/>
    <property type="project" value="TreeGrafter"/>
</dbReference>
<dbReference type="GO" id="GO:0003723">
    <property type="term" value="F:RNA binding"/>
    <property type="evidence" value="ECO:0007669"/>
    <property type="project" value="TreeGrafter"/>
</dbReference>
<accession>A0AAF3F264</accession>
<dbReference type="GO" id="GO:0000472">
    <property type="term" value="P:endonucleolytic cleavage to generate mature 5'-end of SSU-rRNA from (SSU-rRNA, 5.8S rRNA, LSU-rRNA)"/>
    <property type="evidence" value="ECO:0007669"/>
    <property type="project" value="TreeGrafter"/>
</dbReference>
<dbReference type="GO" id="GO:0005730">
    <property type="term" value="C:nucleolus"/>
    <property type="evidence" value="ECO:0007669"/>
    <property type="project" value="TreeGrafter"/>
</dbReference>
<dbReference type="GO" id="GO:0034462">
    <property type="term" value="P:small-subunit processome assembly"/>
    <property type="evidence" value="ECO:0007669"/>
    <property type="project" value="TreeGrafter"/>
</dbReference>
<evidence type="ECO:0000313" key="3">
    <source>
        <dbReference type="WBParaSite" id="MBELARI_LOCUS20452"/>
    </source>
</evidence>
<protein>
    <submittedName>
        <fullName evidence="3">Activator of basal transcription 1</fullName>
    </submittedName>
</protein>
<evidence type="ECO:0000313" key="2">
    <source>
        <dbReference type="Proteomes" id="UP000887575"/>
    </source>
</evidence>
<dbReference type="PANTHER" id="PTHR12311">
    <property type="entry name" value="ACTIVATOR OF BASAL TRANSCRIPTION 1"/>
    <property type="match status" value="1"/>
</dbReference>